<evidence type="ECO:0000313" key="2">
    <source>
        <dbReference type="EMBL" id="KAK9693470.1"/>
    </source>
</evidence>
<organism evidence="2 3">
    <name type="scientific">Popillia japonica</name>
    <name type="common">Japanese beetle</name>
    <dbReference type="NCBI Taxonomy" id="7064"/>
    <lineage>
        <taxon>Eukaryota</taxon>
        <taxon>Metazoa</taxon>
        <taxon>Ecdysozoa</taxon>
        <taxon>Arthropoda</taxon>
        <taxon>Hexapoda</taxon>
        <taxon>Insecta</taxon>
        <taxon>Pterygota</taxon>
        <taxon>Neoptera</taxon>
        <taxon>Endopterygota</taxon>
        <taxon>Coleoptera</taxon>
        <taxon>Polyphaga</taxon>
        <taxon>Scarabaeiformia</taxon>
        <taxon>Scarabaeidae</taxon>
        <taxon>Rutelinae</taxon>
        <taxon>Popillia</taxon>
    </lineage>
</organism>
<evidence type="ECO:0000256" key="1">
    <source>
        <dbReference type="SAM" id="MobiDB-lite"/>
    </source>
</evidence>
<evidence type="ECO:0000313" key="3">
    <source>
        <dbReference type="Proteomes" id="UP001458880"/>
    </source>
</evidence>
<sequence length="115" mass="13332">MEKKLIYNLAIKRLDCYVVNFVSTNSKMDEGNGVPADMKFLFKANATIPISTIGPPLVKFHPEKYVRWTSTVGPPLVKFHPEKYVRSWLAKGHHSASDTNRRKRTHKEDTRYQEQ</sequence>
<protein>
    <submittedName>
        <fullName evidence="2">Uncharacterized protein</fullName>
    </submittedName>
</protein>
<proteinExistence type="predicted"/>
<reference evidence="2 3" key="1">
    <citation type="journal article" date="2024" name="BMC Genomics">
        <title>De novo assembly and annotation of Popillia japonica's genome with initial clues to its potential as an invasive pest.</title>
        <authorList>
            <person name="Cucini C."/>
            <person name="Boschi S."/>
            <person name="Funari R."/>
            <person name="Cardaioli E."/>
            <person name="Iannotti N."/>
            <person name="Marturano G."/>
            <person name="Paoli F."/>
            <person name="Bruttini M."/>
            <person name="Carapelli A."/>
            <person name="Frati F."/>
            <person name="Nardi F."/>
        </authorList>
    </citation>
    <scope>NUCLEOTIDE SEQUENCE [LARGE SCALE GENOMIC DNA]</scope>
    <source>
        <strain evidence="2">DMR45628</strain>
    </source>
</reference>
<dbReference type="Proteomes" id="UP001458880">
    <property type="component" value="Unassembled WGS sequence"/>
</dbReference>
<feature type="compositionally biased region" description="Basic and acidic residues" evidence="1">
    <location>
        <begin position="95"/>
        <end position="115"/>
    </location>
</feature>
<keyword evidence="3" id="KW-1185">Reference proteome</keyword>
<feature type="region of interest" description="Disordered" evidence="1">
    <location>
        <begin position="90"/>
        <end position="115"/>
    </location>
</feature>
<gene>
    <name evidence="2" type="ORF">QE152_g34175</name>
</gene>
<dbReference type="EMBL" id="JASPKY010000541">
    <property type="protein sequence ID" value="KAK9693470.1"/>
    <property type="molecule type" value="Genomic_DNA"/>
</dbReference>
<dbReference type="AlphaFoldDB" id="A0AAW1IUA1"/>
<comment type="caution">
    <text evidence="2">The sequence shown here is derived from an EMBL/GenBank/DDBJ whole genome shotgun (WGS) entry which is preliminary data.</text>
</comment>
<accession>A0AAW1IUA1</accession>
<name>A0AAW1IUA1_POPJA</name>